<dbReference type="Gene3D" id="3.40.50.150">
    <property type="entry name" value="Vaccinia Virus protein VP39"/>
    <property type="match status" value="1"/>
</dbReference>
<dbReference type="GO" id="GO:0008757">
    <property type="term" value="F:S-adenosylmethionine-dependent methyltransferase activity"/>
    <property type="evidence" value="ECO:0007669"/>
    <property type="project" value="InterPro"/>
</dbReference>
<dbReference type="PANTHER" id="PTHR43861">
    <property type="entry name" value="TRANS-ACONITATE 2-METHYLTRANSFERASE-RELATED"/>
    <property type="match status" value="1"/>
</dbReference>
<dbReference type="KEGG" id="bct:GEM_0205"/>
<dbReference type="Pfam" id="PF08241">
    <property type="entry name" value="Methyltransf_11"/>
    <property type="match status" value="1"/>
</dbReference>
<evidence type="ECO:0000259" key="1">
    <source>
        <dbReference type="Pfam" id="PF08241"/>
    </source>
</evidence>
<evidence type="ECO:0000313" key="3">
    <source>
        <dbReference type="Proteomes" id="UP000032866"/>
    </source>
</evidence>
<dbReference type="CDD" id="cd02440">
    <property type="entry name" value="AdoMet_MTases"/>
    <property type="match status" value="1"/>
</dbReference>
<keyword evidence="2" id="KW-0808">Transferase</keyword>
<sequence length="279" mass="31079">MTMNVDLLRRFFTETPFQPATSLWRAIEIDVVLSRPFPPGRGMDLGCGDGKLMKTITDHVGRRELVGVDIDPLETGQASALGLYDTIHTTSGGRIPEPEDSFDFVFSNSVLEHIDTIGDVLDEVSRVLKPGGKFVFTVPSKYFHACLMGPWLPATSRSAYLDEIDRRCAHKRYWGIELWEQELARRGLKVSDHVEYLTVSEVRRWENISRLTAGILYLAFGKRRQPIDIQRSLGLRKSKSSVPNALAVMASKMLAIGLNRSAPSTGPFGCVLVESVKVA</sequence>
<organism evidence="2 3">
    <name type="scientific">Burkholderia cepacia GG4</name>
    <dbReference type="NCBI Taxonomy" id="1009846"/>
    <lineage>
        <taxon>Bacteria</taxon>
        <taxon>Pseudomonadati</taxon>
        <taxon>Pseudomonadota</taxon>
        <taxon>Betaproteobacteria</taxon>
        <taxon>Burkholderiales</taxon>
        <taxon>Burkholderiaceae</taxon>
        <taxon>Burkholderia</taxon>
        <taxon>Burkholderia cepacia complex</taxon>
    </lineage>
</organism>
<dbReference type="SUPFAM" id="SSF53335">
    <property type="entry name" value="S-adenosyl-L-methionine-dependent methyltransferases"/>
    <property type="match status" value="1"/>
</dbReference>
<dbReference type="InterPro" id="IPR013216">
    <property type="entry name" value="Methyltransf_11"/>
</dbReference>
<dbReference type="GO" id="GO:0032259">
    <property type="term" value="P:methylation"/>
    <property type="evidence" value="ECO:0007669"/>
    <property type="project" value="UniProtKB-KW"/>
</dbReference>
<dbReference type="PANTHER" id="PTHR43861:SF1">
    <property type="entry name" value="TRANS-ACONITATE 2-METHYLTRANSFERASE"/>
    <property type="match status" value="1"/>
</dbReference>
<feature type="domain" description="Methyltransferase type 11" evidence="1">
    <location>
        <begin position="44"/>
        <end position="136"/>
    </location>
</feature>
<keyword evidence="2" id="KW-0489">Methyltransferase</keyword>
<gene>
    <name evidence="2" type="ORF">GEM_0205</name>
</gene>
<protein>
    <submittedName>
        <fullName evidence="2">Methyltransferase type 12</fullName>
    </submittedName>
</protein>
<dbReference type="EMBL" id="CP003774">
    <property type="protein sequence ID" value="AFQ46664.1"/>
    <property type="molecule type" value="Genomic_DNA"/>
</dbReference>
<reference evidence="2 3" key="1">
    <citation type="journal article" date="2012" name="J. Bacteriol.">
        <title>Complete Genome Sequence of Burkholderia sp. Strain GG4, a Betaproteobacterium That Reduces 3-Oxo-N-Acylhomoserine Lactones and Produces Different N-Acylhomoserine Lactones.</title>
        <authorList>
            <person name="Hong K.W."/>
            <person name="Koh C.L."/>
            <person name="Sam C.K."/>
            <person name="Yin W.F."/>
            <person name="Chan K.G."/>
        </authorList>
    </citation>
    <scope>NUCLEOTIDE SEQUENCE [LARGE SCALE GENOMIC DNA]</scope>
    <source>
        <strain evidence="2 3">GG4</strain>
    </source>
</reference>
<accession>A0A9W3JWC5</accession>
<dbReference type="Proteomes" id="UP000032866">
    <property type="component" value="Chromosome 1"/>
</dbReference>
<proteinExistence type="predicted"/>
<name>A0A9W3JWC5_BURCE</name>
<dbReference type="AlphaFoldDB" id="A0A9W3JWC5"/>
<evidence type="ECO:0000313" key="2">
    <source>
        <dbReference type="EMBL" id="AFQ46664.1"/>
    </source>
</evidence>
<dbReference type="InterPro" id="IPR029063">
    <property type="entry name" value="SAM-dependent_MTases_sf"/>
</dbReference>